<name>A0A2G8RT79_9APHY</name>
<proteinExistence type="predicted"/>
<keyword evidence="2" id="KW-0472">Membrane</keyword>
<keyword evidence="2" id="KW-0812">Transmembrane</keyword>
<comment type="caution">
    <text evidence="3">The sequence shown here is derived from an EMBL/GenBank/DDBJ whole genome shotgun (WGS) entry which is preliminary data.</text>
</comment>
<keyword evidence="4" id="KW-1185">Reference proteome</keyword>
<organism evidence="3 4">
    <name type="scientific">Ganoderma sinense ZZ0214-1</name>
    <dbReference type="NCBI Taxonomy" id="1077348"/>
    <lineage>
        <taxon>Eukaryota</taxon>
        <taxon>Fungi</taxon>
        <taxon>Dikarya</taxon>
        <taxon>Basidiomycota</taxon>
        <taxon>Agaricomycotina</taxon>
        <taxon>Agaricomycetes</taxon>
        <taxon>Polyporales</taxon>
        <taxon>Polyporaceae</taxon>
        <taxon>Ganoderma</taxon>
    </lineage>
</organism>
<feature type="region of interest" description="Disordered" evidence="1">
    <location>
        <begin position="404"/>
        <end position="426"/>
    </location>
</feature>
<dbReference type="Proteomes" id="UP000230002">
    <property type="component" value="Unassembled WGS sequence"/>
</dbReference>
<reference evidence="3 4" key="1">
    <citation type="journal article" date="2015" name="Sci. Rep.">
        <title>Chromosome-level genome map provides insights into diverse defense mechanisms in the medicinal fungus Ganoderma sinense.</title>
        <authorList>
            <person name="Zhu Y."/>
            <person name="Xu J."/>
            <person name="Sun C."/>
            <person name="Zhou S."/>
            <person name="Xu H."/>
            <person name="Nelson D.R."/>
            <person name="Qian J."/>
            <person name="Song J."/>
            <person name="Luo H."/>
            <person name="Xiang L."/>
            <person name="Li Y."/>
            <person name="Xu Z."/>
            <person name="Ji A."/>
            <person name="Wang L."/>
            <person name="Lu S."/>
            <person name="Hayward A."/>
            <person name="Sun W."/>
            <person name="Li X."/>
            <person name="Schwartz D.C."/>
            <person name="Wang Y."/>
            <person name="Chen S."/>
        </authorList>
    </citation>
    <scope>NUCLEOTIDE SEQUENCE [LARGE SCALE GENOMIC DNA]</scope>
    <source>
        <strain evidence="3 4">ZZ0214-1</strain>
    </source>
</reference>
<gene>
    <name evidence="3" type="ORF">GSI_12596</name>
</gene>
<evidence type="ECO:0000256" key="1">
    <source>
        <dbReference type="SAM" id="MobiDB-lite"/>
    </source>
</evidence>
<feature type="transmembrane region" description="Helical" evidence="2">
    <location>
        <begin position="32"/>
        <end position="51"/>
    </location>
</feature>
<dbReference type="AlphaFoldDB" id="A0A2G8RT79"/>
<keyword evidence="2" id="KW-1133">Transmembrane helix</keyword>
<evidence type="ECO:0000313" key="3">
    <source>
        <dbReference type="EMBL" id="PIL24710.1"/>
    </source>
</evidence>
<evidence type="ECO:0000256" key="2">
    <source>
        <dbReference type="SAM" id="Phobius"/>
    </source>
</evidence>
<dbReference type="STRING" id="1077348.A0A2G8RT79"/>
<sequence length="426" mass="46237">MQNHAEIEVEHVAPTRMDRIRGFVHTMKASPLVHYATCGVIMTFAGATKLVRWAARAILFTVAWIRLPAAAFLAGLLSVSVVSFGLSTLWRSAQGALVSLDFCKIPVVCSVLDVASFNVCDLPWVPVAFPYCSTSVPLPGRADFPRLLAIQHHAFDELIAGSSTNSELVLNVKHAELAVRDLVVLVKASNLTAKEPLAEALSLFSVDARRTGRALQLLMSRIHGTVDRIMAYNTYALRTIESTHKASAPGDPRVDIIVLRTFQTSMASFSASIASIIVEATSVSTDLDLLEERLSTIHALCEHEAFDTALAKDELLWQLWTLLGRNRRQLRELAHRASILQSVEQYRALASAYIAATVHSLTVVDADLTELREQLGTQAVGSDILPVEVQVRGLEGSLSRLKESSVGGKGLEGEVGRSLASSGEAH</sequence>
<protein>
    <submittedName>
        <fullName evidence="3">Uncharacterized protein</fullName>
    </submittedName>
</protein>
<evidence type="ECO:0000313" key="4">
    <source>
        <dbReference type="Proteomes" id="UP000230002"/>
    </source>
</evidence>
<dbReference type="EMBL" id="AYKW01000056">
    <property type="protein sequence ID" value="PIL24710.1"/>
    <property type="molecule type" value="Genomic_DNA"/>
</dbReference>
<feature type="transmembrane region" description="Helical" evidence="2">
    <location>
        <begin position="63"/>
        <end position="90"/>
    </location>
</feature>
<dbReference type="OrthoDB" id="2744237at2759"/>
<accession>A0A2G8RT79</accession>